<keyword evidence="4 11" id="KW-0732">Signal</keyword>
<keyword evidence="5" id="KW-1133">Transmembrane helix</keyword>
<sequence length="556" mass="64562">MMDLLLLLLMLLLSHPVSGKLRMKCPLSSENQDGKQPKSYYRPGDHLISIVTSGRKRLHTKLLFNVAPSLQFVFHDPTFYEFLYCLILIFNIQLANKNSHLLHNLTLGYNIHNNYLSTFHTSDALLDMLSTGEANVPNYSCGRKENLLALLDGARRGISIQMSTLGGTYKIPQISHKIVSEALSDKRKFPFFHRMNPKEGFQYPAIVQLLLHFRWTLIGLFASDTEKGENFMRIFPPMLVRSGICVVISQLFSTTGYTTVSLRKPLSEWRQVNVFVHFIENVSIWERILPFHETFMRLPGPIEGKVWILTNFFGYTMNKRRLLKYIHSIWNFGYLGKKRPKDSAFEPHFFVEEKFQDPYFLCSLSKNVFSVKGRRRCTQKAPLETQEKRNRKRIPNHYHDYSFMKTLAQALNAAYSSRSRKRRKEGEKTLGSPRLQPWQFHPFLEKNEFWNISSIKLYLDQNGEITADLGIKIFLVLPKEDVRREILAYFERQRFTIHQDALSRLKLLNKSLPQSKCVESCHPGFVKRAREGEPVCCYDCVPCPEGTFSTQEGGSH</sequence>
<evidence type="ECO:0000256" key="10">
    <source>
        <dbReference type="ARBA" id="ARBA00023224"/>
    </source>
</evidence>
<evidence type="ECO:0000259" key="12">
    <source>
        <dbReference type="Pfam" id="PF01094"/>
    </source>
</evidence>
<accession>A0ABM3Z3V9</accession>
<evidence type="ECO:0000256" key="9">
    <source>
        <dbReference type="ARBA" id="ARBA00023180"/>
    </source>
</evidence>
<dbReference type="InterPro" id="IPR038550">
    <property type="entry name" value="GPCR_3_9-Cys_sf"/>
</dbReference>
<evidence type="ECO:0000256" key="1">
    <source>
        <dbReference type="ARBA" id="ARBA00004651"/>
    </source>
</evidence>
<dbReference type="GeneID" id="132710537"/>
<keyword evidence="7" id="KW-0472">Membrane</keyword>
<keyword evidence="2" id="KW-1003">Cell membrane</keyword>
<dbReference type="PANTHER" id="PTHR24061:SF599">
    <property type="entry name" value="G-PROTEIN COUPLED RECEPTORS FAMILY 3 PROFILE DOMAIN-CONTAINING PROTEIN"/>
    <property type="match status" value="1"/>
</dbReference>
<name>A0ABM3Z3V9_PANGU</name>
<evidence type="ECO:0000256" key="7">
    <source>
        <dbReference type="ARBA" id="ARBA00023136"/>
    </source>
</evidence>
<dbReference type="Proteomes" id="UP001652622">
    <property type="component" value="Unplaced"/>
</dbReference>
<keyword evidence="3" id="KW-0812">Transmembrane</keyword>
<gene>
    <name evidence="15" type="primary">LOC132710537</name>
</gene>
<evidence type="ECO:0000313" key="15">
    <source>
        <dbReference type="RefSeq" id="XP_060543036.1"/>
    </source>
</evidence>
<feature type="signal peptide" evidence="11">
    <location>
        <begin position="1"/>
        <end position="19"/>
    </location>
</feature>
<organism evidence="14 15">
    <name type="scientific">Pantherophis guttatus</name>
    <name type="common">Corn snake</name>
    <name type="synonym">Elaphe guttata</name>
    <dbReference type="NCBI Taxonomy" id="94885"/>
    <lineage>
        <taxon>Eukaryota</taxon>
        <taxon>Metazoa</taxon>
        <taxon>Chordata</taxon>
        <taxon>Craniata</taxon>
        <taxon>Vertebrata</taxon>
        <taxon>Euteleostomi</taxon>
        <taxon>Lepidosauria</taxon>
        <taxon>Squamata</taxon>
        <taxon>Bifurcata</taxon>
        <taxon>Unidentata</taxon>
        <taxon>Episquamata</taxon>
        <taxon>Toxicofera</taxon>
        <taxon>Serpentes</taxon>
        <taxon>Colubroidea</taxon>
        <taxon>Colubridae</taxon>
        <taxon>Colubrinae</taxon>
        <taxon>Pantherophis</taxon>
    </lineage>
</organism>
<feature type="domain" description="Receptor ligand binding region" evidence="12">
    <location>
        <begin position="93"/>
        <end position="450"/>
    </location>
</feature>
<feature type="domain" description="GPCR family 3 nine cysteines" evidence="13">
    <location>
        <begin position="513"/>
        <end position="551"/>
    </location>
</feature>
<keyword evidence="14" id="KW-1185">Reference proteome</keyword>
<dbReference type="SUPFAM" id="SSF53822">
    <property type="entry name" value="Periplasmic binding protein-like I"/>
    <property type="match status" value="1"/>
</dbReference>
<dbReference type="InterPro" id="IPR000337">
    <property type="entry name" value="GPCR_3"/>
</dbReference>
<dbReference type="PRINTS" id="PR00248">
    <property type="entry name" value="GPCRMGR"/>
</dbReference>
<evidence type="ECO:0000256" key="4">
    <source>
        <dbReference type="ARBA" id="ARBA00022729"/>
    </source>
</evidence>
<keyword evidence="9" id="KW-0325">Glycoprotein</keyword>
<keyword evidence="8" id="KW-0675">Receptor</keyword>
<keyword evidence="6" id="KW-0297">G-protein coupled receptor</keyword>
<evidence type="ECO:0000256" key="5">
    <source>
        <dbReference type="ARBA" id="ARBA00022989"/>
    </source>
</evidence>
<evidence type="ECO:0000256" key="11">
    <source>
        <dbReference type="SAM" id="SignalP"/>
    </source>
</evidence>
<protein>
    <submittedName>
        <fullName evidence="15">Vomeronasal type-2 receptor 26-like isoform X1</fullName>
    </submittedName>
</protein>
<dbReference type="Gene3D" id="2.10.50.30">
    <property type="entry name" value="GPCR, family 3, nine cysteines domain"/>
    <property type="match status" value="1"/>
</dbReference>
<dbReference type="Gene3D" id="3.40.50.2300">
    <property type="match status" value="2"/>
</dbReference>
<evidence type="ECO:0000256" key="8">
    <source>
        <dbReference type="ARBA" id="ARBA00023170"/>
    </source>
</evidence>
<dbReference type="PANTHER" id="PTHR24061">
    <property type="entry name" value="CALCIUM-SENSING RECEPTOR-RELATED"/>
    <property type="match status" value="1"/>
</dbReference>
<evidence type="ECO:0000256" key="3">
    <source>
        <dbReference type="ARBA" id="ARBA00022692"/>
    </source>
</evidence>
<reference evidence="15" key="1">
    <citation type="submission" date="2025-08" db="UniProtKB">
        <authorList>
            <consortium name="RefSeq"/>
        </authorList>
    </citation>
    <scope>IDENTIFICATION</scope>
    <source>
        <tissue evidence="15">Blood</tissue>
    </source>
</reference>
<proteinExistence type="predicted"/>
<dbReference type="InterPro" id="IPR000068">
    <property type="entry name" value="GPCR_3_Ca_sens_rcpt-rel"/>
</dbReference>
<dbReference type="Pfam" id="PF01094">
    <property type="entry name" value="ANF_receptor"/>
    <property type="match status" value="1"/>
</dbReference>
<dbReference type="InterPro" id="IPR011500">
    <property type="entry name" value="GPCR_3_9-Cys_dom"/>
</dbReference>
<comment type="subcellular location">
    <subcellularLocation>
        <location evidence="1">Cell membrane</location>
        <topology evidence="1">Multi-pass membrane protein</topology>
    </subcellularLocation>
</comment>
<dbReference type="Pfam" id="PF07562">
    <property type="entry name" value="NCD3G"/>
    <property type="match status" value="1"/>
</dbReference>
<feature type="chain" id="PRO_5046530858" evidence="11">
    <location>
        <begin position="20"/>
        <end position="556"/>
    </location>
</feature>
<dbReference type="RefSeq" id="XP_060543036.1">
    <property type="nucleotide sequence ID" value="XM_060687053.1"/>
</dbReference>
<evidence type="ECO:0000259" key="13">
    <source>
        <dbReference type="Pfam" id="PF07562"/>
    </source>
</evidence>
<evidence type="ECO:0000256" key="6">
    <source>
        <dbReference type="ARBA" id="ARBA00023040"/>
    </source>
</evidence>
<dbReference type="InterPro" id="IPR001828">
    <property type="entry name" value="ANF_lig-bd_rcpt"/>
</dbReference>
<evidence type="ECO:0000313" key="14">
    <source>
        <dbReference type="Proteomes" id="UP001652622"/>
    </source>
</evidence>
<evidence type="ECO:0000256" key="2">
    <source>
        <dbReference type="ARBA" id="ARBA00022475"/>
    </source>
</evidence>
<dbReference type="InterPro" id="IPR028082">
    <property type="entry name" value="Peripla_BP_I"/>
</dbReference>
<keyword evidence="10" id="KW-0807">Transducer</keyword>